<proteinExistence type="predicted"/>
<dbReference type="Proteomes" id="UP000799764">
    <property type="component" value="Unassembled WGS sequence"/>
</dbReference>
<protein>
    <submittedName>
        <fullName evidence="2">Uncharacterized protein</fullName>
    </submittedName>
</protein>
<evidence type="ECO:0000313" key="2">
    <source>
        <dbReference type="EMBL" id="KAF2448261.1"/>
    </source>
</evidence>
<sequence length="154" mass="16595">MDCAAAENCIYRHLLGSIHGLSASTSATAKSQPRSGSRGSARVRPGPGLLPSRVLCTGCKHRLGCVGPSYAQPMSLSRALRPSTLAHQPWDREPADRFVHLPLSVPWWRVVAAPTDFEGGRDSVDMARATSSAPSPSPYHPWTVPRMDQANVAR</sequence>
<feature type="region of interest" description="Disordered" evidence="1">
    <location>
        <begin position="119"/>
        <end position="154"/>
    </location>
</feature>
<gene>
    <name evidence="2" type="ORF">P171DRAFT_440674</name>
</gene>
<accession>A0A9P4PPZ8</accession>
<name>A0A9P4PPZ8_9PLEO</name>
<feature type="region of interest" description="Disordered" evidence="1">
    <location>
        <begin position="25"/>
        <end position="46"/>
    </location>
</feature>
<dbReference type="EMBL" id="MU001495">
    <property type="protein sequence ID" value="KAF2448261.1"/>
    <property type="molecule type" value="Genomic_DNA"/>
</dbReference>
<reference evidence="2" key="1">
    <citation type="journal article" date="2020" name="Stud. Mycol.">
        <title>101 Dothideomycetes genomes: a test case for predicting lifestyles and emergence of pathogens.</title>
        <authorList>
            <person name="Haridas S."/>
            <person name="Albert R."/>
            <person name="Binder M."/>
            <person name="Bloem J."/>
            <person name="Labutti K."/>
            <person name="Salamov A."/>
            <person name="Andreopoulos B."/>
            <person name="Baker S."/>
            <person name="Barry K."/>
            <person name="Bills G."/>
            <person name="Bluhm B."/>
            <person name="Cannon C."/>
            <person name="Castanera R."/>
            <person name="Culley D."/>
            <person name="Daum C."/>
            <person name="Ezra D."/>
            <person name="Gonzalez J."/>
            <person name="Henrissat B."/>
            <person name="Kuo A."/>
            <person name="Liang C."/>
            <person name="Lipzen A."/>
            <person name="Lutzoni F."/>
            <person name="Magnuson J."/>
            <person name="Mondo S."/>
            <person name="Nolan M."/>
            <person name="Ohm R."/>
            <person name="Pangilinan J."/>
            <person name="Park H.-J."/>
            <person name="Ramirez L."/>
            <person name="Alfaro M."/>
            <person name="Sun H."/>
            <person name="Tritt A."/>
            <person name="Yoshinaga Y."/>
            <person name="Zwiers L.-H."/>
            <person name="Turgeon B."/>
            <person name="Goodwin S."/>
            <person name="Spatafora J."/>
            <person name="Crous P."/>
            <person name="Grigoriev I."/>
        </authorList>
    </citation>
    <scope>NUCLEOTIDE SEQUENCE</scope>
    <source>
        <strain evidence="2">CBS 690.94</strain>
    </source>
</reference>
<organism evidence="2 3">
    <name type="scientific">Karstenula rhodostoma CBS 690.94</name>
    <dbReference type="NCBI Taxonomy" id="1392251"/>
    <lineage>
        <taxon>Eukaryota</taxon>
        <taxon>Fungi</taxon>
        <taxon>Dikarya</taxon>
        <taxon>Ascomycota</taxon>
        <taxon>Pezizomycotina</taxon>
        <taxon>Dothideomycetes</taxon>
        <taxon>Pleosporomycetidae</taxon>
        <taxon>Pleosporales</taxon>
        <taxon>Massarineae</taxon>
        <taxon>Didymosphaeriaceae</taxon>
        <taxon>Karstenula</taxon>
    </lineage>
</organism>
<evidence type="ECO:0000256" key="1">
    <source>
        <dbReference type="SAM" id="MobiDB-lite"/>
    </source>
</evidence>
<keyword evidence="3" id="KW-1185">Reference proteome</keyword>
<comment type="caution">
    <text evidence="2">The sequence shown here is derived from an EMBL/GenBank/DDBJ whole genome shotgun (WGS) entry which is preliminary data.</text>
</comment>
<evidence type="ECO:0000313" key="3">
    <source>
        <dbReference type="Proteomes" id="UP000799764"/>
    </source>
</evidence>
<feature type="compositionally biased region" description="Polar residues" evidence="1">
    <location>
        <begin position="25"/>
        <end position="38"/>
    </location>
</feature>
<dbReference type="AlphaFoldDB" id="A0A9P4PPZ8"/>